<dbReference type="GO" id="GO:0006874">
    <property type="term" value="P:intracellular calcium ion homeostasis"/>
    <property type="evidence" value="ECO:0007669"/>
    <property type="project" value="TreeGrafter"/>
</dbReference>
<dbReference type="GO" id="GO:0012505">
    <property type="term" value="C:endomembrane system"/>
    <property type="evidence" value="ECO:0007669"/>
    <property type="project" value="UniProtKB-SubCell"/>
</dbReference>
<evidence type="ECO:0000313" key="4">
    <source>
        <dbReference type="EMBL" id="TDL19991.1"/>
    </source>
</evidence>
<reference evidence="4 5" key="1">
    <citation type="submission" date="2018-06" db="EMBL/GenBank/DDBJ databases">
        <title>A transcriptomic atlas of mushroom development highlights an independent origin of complex multicellularity.</title>
        <authorList>
            <consortium name="DOE Joint Genome Institute"/>
            <person name="Krizsan K."/>
            <person name="Almasi E."/>
            <person name="Merenyi Z."/>
            <person name="Sahu N."/>
            <person name="Viragh M."/>
            <person name="Koszo T."/>
            <person name="Mondo S."/>
            <person name="Kiss B."/>
            <person name="Balint B."/>
            <person name="Kues U."/>
            <person name="Barry K."/>
            <person name="Hegedus J.C."/>
            <person name="Henrissat B."/>
            <person name="Johnson J."/>
            <person name="Lipzen A."/>
            <person name="Ohm R."/>
            <person name="Nagy I."/>
            <person name="Pangilinan J."/>
            <person name="Yan J."/>
            <person name="Xiong Y."/>
            <person name="Grigoriev I.V."/>
            <person name="Hibbett D.S."/>
            <person name="Nagy L.G."/>
        </authorList>
    </citation>
    <scope>NUCLEOTIDE SEQUENCE [LARGE SCALE GENOMIC DNA]</scope>
    <source>
        <strain evidence="4 5">SZMC22713</strain>
    </source>
</reference>
<accession>A0A4Y7PY37</accession>
<dbReference type="Proteomes" id="UP000294933">
    <property type="component" value="Unassembled WGS sequence"/>
</dbReference>
<evidence type="ECO:0000256" key="3">
    <source>
        <dbReference type="SAM" id="MobiDB-lite"/>
    </source>
</evidence>
<proteinExistence type="predicted"/>
<protein>
    <submittedName>
        <fullName evidence="4">Uncharacterized protein</fullName>
    </submittedName>
</protein>
<name>A0A4Y7PY37_9AGAM</name>
<evidence type="ECO:0000256" key="1">
    <source>
        <dbReference type="ARBA" id="ARBA00004127"/>
    </source>
</evidence>
<dbReference type="GO" id="GO:0005388">
    <property type="term" value="F:P-type calcium transporter activity"/>
    <property type="evidence" value="ECO:0007669"/>
    <property type="project" value="TreeGrafter"/>
</dbReference>
<dbReference type="Gene3D" id="1.20.1110.10">
    <property type="entry name" value="Calcium-transporting ATPase, transmembrane domain"/>
    <property type="match status" value="1"/>
</dbReference>
<comment type="subcellular location">
    <subcellularLocation>
        <location evidence="1">Endomembrane system</location>
        <topology evidence="1">Multi-pass membrane protein</topology>
    </subcellularLocation>
</comment>
<dbReference type="AlphaFoldDB" id="A0A4Y7PY37"/>
<dbReference type="Gene3D" id="3.40.50.1000">
    <property type="entry name" value="HAD superfamily/HAD-like"/>
    <property type="match status" value="1"/>
</dbReference>
<dbReference type="STRING" id="50990.A0A4Y7PY37"/>
<dbReference type="PANTHER" id="PTHR24093:SF369">
    <property type="entry name" value="CALCIUM-TRANSPORTING ATPASE"/>
    <property type="match status" value="1"/>
</dbReference>
<evidence type="ECO:0000313" key="5">
    <source>
        <dbReference type="Proteomes" id="UP000294933"/>
    </source>
</evidence>
<keyword evidence="5" id="KW-1185">Reference proteome</keyword>
<dbReference type="EMBL" id="ML170191">
    <property type="protein sequence ID" value="TDL19991.1"/>
    <property type="molecule type" value="Genomic_DNA"/>
</dbReference>
<gene>
    <name evidence="4" type="ORF">BD410DRAFT_829910</name>
</gene>
<evidence type="ECO:0000256" key="2">
    <source>
        <dbReference type="ARBA" id="ARBA00022842"/>
    </source>
</evidence>
<dbReference type="PANTHER" id="PTHR24093">
    <property type="entry name" value="CATION TRANSPORTING ATPASE"/>
    <property type="match status" value="1"/>
</dbReference>
<dbReference type="OrthoDB" id="3242336at2759"/>
<organism evidence="4 5">
    <name type="scientific">Rickenella mellea</name>
    <dbReference type="NCBI Taxonomy" id="50990"/>
    <lineage>
        <taxon>Eukaryota</taxon>
        <taxon>Fungi</taxon>
        <taxon>Dikarya</taxon>
        <taxon>Basidiomycota</taxon>
        <taxon>Agaricomycotina</taxon>
        <taxon>Agaricomycetes</taxon>
        <taxon>Hymenochaetales</taxon>
        <taxon>Rickenellaceae</taxon>
        <taxon>Rickenella</taxon>
    </lineage>
</organism>
<dbReference type="VEuPathDB" id="FungiDB:BD410DRAFT_829910"/>
<keyword evidence="2" id="KW-0460">Magnesium</keyword>
<feature type="region of interest" description="Disordered" evidence="3">
    <location>
        <begin position="198"/>
        <end position="224"/>
    </location>
</feature>
<dbReference type="InterPro" id="IPR023214">
    <property type="entry name" value="HAD_sf"/>
</dbReference>
<sequence length="628" mass="71228">MLKRVSAIAQRTKEDRNRRRYVHDHDGLYEIRWSNALSKAPLSSSEGHGIHPARLLCRVLHVDVALGKSTSALTNLFANARENVVKSLRTQFGTERRTAGYSSTLTREPDEKIFRDYRESPGLTSNGTTRFSNRSNGDQNQYKCTCLDILCYNGSVHRTSRNYHRSGTTHLWRILPLATPNSRRTIWGTSISLRKRSSQIPSANQISSSNRCKSTSPSQHVPNATTARSRNFRNIYPIIERQAPRKPYVSFERSTYGTTLSIGLFFRYGIPLYRPDHHTEIIWHSRKDLTKDGTSEYPLHSRRTGMLQFSDDVPECEIVEVERIIEQSVLVIQVLFATLRSKVLAPIQDYAPCARTVVVREDGERECGVHGQDVATKRMTAEMLLVRVLWSCEKMANASVVCTDKTGTPIECDDALRGIGRHTCEVCGAWLLNGAIAMDSTAFEDTDPDTGTLEFVGSKTETTLVRFANEMGWAEYGGKLLQGRADDTVLERKEDDDEAILTKRCTRDVGVREDRKWGWRGRGGGEIAICYMDFQLWPPKGGVREGSHELHYGRRVFRQLNDREKLEGVPRLQVLARSLPEDKKIVVDKLEDLDHPDLPFSVHPFRRCTRRETQALSTDTRTQSIAGL</sequence>
<dbReference type="GO" id="GO:0005886">
    <property type="term" value="C:plasma membrane"/>
    <property type="evidence" value="ECO:0007669"/>
    <property type="project" value="TreeGrafter"/>
</dbReference>